<dbReference type="Gene3D" id="3.40.50.20">
    <property type="match status" value="1"/>
</dbReference>
<protein>
    <submittedName>
        <fullName evidence="4">Acetyltransferase</fullName>
    </submittedName>
</protein>
<evidence type="ECO:0000313" key="5">
    <source>
        <dbReference type="Proteomes" id="UP000248214"/>
    </source>
</evidence>
<evidence type="ECO:0000256" key="2">
    <source>
        <dbReference type="PIRSR" id="PIRSR620019-2"/>
    </source>
</evidence>
<evidence type="ECO:0000256" key="1">
    <source>
        <dbReference type="PIRSR" id="PIRSR620019-1"/>
    </source>
</evidence>
<feature type="binding site" evidence="2">
    <location>
        <position position="145"/>
    </location>
    <ligand>
        <name>acetyl-CoA</name>
        <dbReference type="ChEBI" id="CHEBI:57288"/>
    </ligand>
</feature>
<dbReference type="InterPro" id="IPR001451">
    <property type="entry name" value="Hexapep"/>
</dbReference>
<dbReference type="CDD" id="cd03360">
    <property type="entry name" value="LbH_AT_putative"/>
    <property type="match status" value="1"/>
</dbReference>
<evidence type="ECO:0000259" key="3">
    <source>
        <dbReference type="Pfam" id="PF17836"/>
    </source>
</evidence>
<feature type="site" description="Increases basicity of active site His" evidence="1">
    <location>
        <position position="137"/>
    </location>
</feature>
<dbReference type="InterPro" id="IPR041561">
    <property type="entry name" value="PglD_N"/>
</dbReference>
<organism evidence="4 5">
    <name type="scientific">Salipaludibacillus keqinensis</name>
    <dbReference type="NCBI Taxonomy" id="2045207"/>
    <lineage>
        <taxon>Bacteria</taxon>
        <taxon>Bacillati</taxon>
        <taxon>Bacillota</taxon>
        <taxon>Bacilli</taxon>
        <taxon>Bacillales</taxon>
        <taxon>Bacillaceae</taxon>
    </lineage>
</organism>
<reference evidence="4 5" key="1">
    <citation type="submission" date="2017-10" db="EMBL/GenBank/DDBJ databases">
        <title>Bacillus sp. nov., a halophilic bacterium isolated from a Keqin Lake.</title>
        <authorList>
            <person name="Wang H."/>
        </authorList>
    </citation>
    <scope>NUCLEOTIDE SEQUENCE [LARGE SCALE GENOMIC DNA]</scope>
    <source>
        <strain evidence="4 5">KQ-12</strain>
    </source>
</reference>
<dbReference type="Gene3D" id="2.160.10.10">
    <property type="entry name" value="Hexapeptide repeat proteins"/>
    <property type="match status" value="1"/>
</dbReference>
<dbReference type="SUPFAM" id="SSF51161">
    <property type="entry name" value="Trimeric LpxA-like enzymes"/>
    <property type="match status" value="1"/>
</dbReference>
<feature type="domain" description="PglD N-terminal" evidence="3">
    <location>
        <begin position="2"/>
        <end position="81"/>
    </location>
</feature>
<dbReference type="NCBIfam" id="TIGR03570">
    <property type="entry name" value="NeuD_NnaD"/>
    <property type="match status" value="1"/>
</dbReference>
<name>A0A323TK33_9BACI</name>
<accession>A0A323TK33</accession>
<feature type="binding site" evidence="2">
    <location>
        <position position="69"/>
    </location>
    <ligand>
        <name>substrate</name>
    </ligand>
</feature>
<dbReference type="InterPro" id="IPR050179">
    <property type="entry name" value="Trans_hexapeptide_repeat"/>
</dbReference>
<dbReference type="Pfam" id="PF17836">
    <property type="entry name" value="PglD_N"/>
    <property type="match status" value="1"/>
</dbReference>
<dbReference type="RefSeq" id="WP_110608996.1">
    <property type="nucleotide sequence ID" value="NZ_PDOD01000001.1"/>
</dbReference>
<dbReference type="Proteomes" id="UP000248214">
    <property type="component" value="Unassembled WGS sequence"/>
</dbReference>
<dbReference type="GO" id="GO:0016740">
    <property type="term" value="F:transferase activity"/>
    <property type="evidence" value="ECO:0007669"/>
    <property type="project" value="UniProtKB-KW"/>
</dbReference>
<keyword evidence="5" id="KW-1185">Reference proteome</keyword>
<dbReference type="InterPro" id="IPR020019">
    <property type="entry name" value="AcTrfase_PglD-like"/>
</dbReference>
<dbReference type="OrthoDB" id="9794407at2"/>
<dbReference type="InterPro" id="IPR011004">
    <property type="entry name" value="Trimer_LpxA-like_sf"/>
</dbReference>
<dbReference type="Pfam" id="PF00132">
    <property type="entry name" value="Hexapep"/>
    <property type="match status" value="1"/>
</dbReference>
<dbReference type="EMBL" id="PDOD01000001">
    <property type="protein sequence ID" value="PYZ95361.1"/>
    <property type="molecule type" value="Genomic_DNA"/>
</dbReference>
<keyword evidence="4" id="KW-0808">Transferase</keyword>
<gene>
    <name evidence="4" type="ORF">CR194_06040</name>
</gene>
<dbReference type="PANTHER" id="PTHR43300:SF7">
    <property type="entry name" value="UDP-N-ACETYLBACILLOSAMINE N-ACETYLTRANSFERASE"/>
    <property type="match status" value="1"/>
</dbReference>
<proteinExistence type="predicted"/>
<dbReference type="PANTHER" id="PTHR43300">
    <property type="entry name" value="ACETYLTRANSFERASE"/>
    <property type="match status" value="1"/>
</dbReference>
<sequence>MNLVLVGQGGHSKVLTDIANRDGTVKVIGYLDDIHKSMYIEQDVFYAPLSFAPVIRQTFQEVKWIIGVGHNEIRKKIVETLQLEPEDYTTLIHPSAEISPSATLGVGTVVMANAVINADSTVGHHAIINSGAIIEHDNRVGDYVHLSPHATLTGNVVIEEGVHLGANSTVIPGKTIGEWSVIGAGSTVIHSIPPFITAVGVPAKVKKKVGDLIVKYKVK</sequence>
<comment type="caution">
    <text evidence="4">The sequence shown here is derived from an EMBL/GenBank/DDBJ whole genome shotgun (WGS) entry which is preliminary data.</text>
</comment>
<evidence type="ECO:0000313" key="4">
    <source>
        <dbReference type="EMBL" id="PYZ95361.1"/>
    </source>
</evidence>
<dbReference type="AlphaFoldDB" id="A0A323TK33"/>
<feature type="active site" description="Proton acceptor" evidence="1">
    <location>
        <position position="136"/>
    </location>
</feature>